<name>A0A1F5FUE7_9BACT</name>
<dbReference type="InterPro" id="IPR045584">
    <property type="entry name" value="Pilin-like"/>
</dbReference>
<keyword evidence="1" id="KW-0472">Membrane</keyword>
<keyword evidence="1" id="KW-1133">Transmembrane helix</keyword>
<dbReference type="AlphaFoldDB" id="A0A1F5FUE7"/>
<dbReference type="EMBL" id="MFAU01000056">
    <property type="protein sequence ID" value="OGD83212.1"/>
    <property type="molecule type" value="Genomic_DNA"/>
</dbReference>
<gene>
    <name evidence="2" type="ORF">A2165_04250</name>
</gene>
<reference evidence="2 3" key="1">
    <citation type="journal article" date="2016" name="Nat. Commun.">
        <title>Thousands of microbial genomes shed light on interconnected biogeochemical processes in an aquifer system.</title>
        <authorList>
            <person name="Anantharaman K."/>
            <person name="Brown C.T."/>
            <person name="Hug L.A."/>
            <person name="Sharon I."/>
            <person name="Castelle C.J."/>
            <person name="Probst A.J."/>
            <person name="Thomas B.C."/>
            <person name="Singh A."/>
            <person name="Wilkins M.J."/>
            <person name="Karaoz U."/>
            <person name="Brodie E.L."/>
            <person name="Williams K.H."/>
            <person name="Hubbard S.S."/>
            <person name="Banfield J.F."/>
        </authorList>
    </citation>
    <scope>NUCLEOTIDE SEQUENCE [LARGE SCALE GENOMIC DNA]</scope>
</reference>
<comment type="caution">
    <text evidence="2">The sequence shown here is derived from an EMBL/GenBank/DDBJ whole genome shotgun (WGS) entry which is preliminary data.</text>
</comment>
<dbReference type="NCBIfam" id="TIGR02532">
    <property type="entry name" value="IV_pilin_GFxxxE"/>
    <property type="match status" value="1"/>
</dbReference>
<dbReference type="Proteomes" id="UP000179252">
    <property type="component" value="Unassembled WGS sequence"/>
</dbReference>
<dbReference type="Pfam" id="PF07963">
    <property type="entry name" value="N_methyl"/>
    <property type="match status" value="1"/>
</dbReference>
<keyword evidence="1" id="KW-0812">Transmembrane</keyword>
<evidence type="ECO:0000256" key="1">
    <source>
        <dbReference type="SAM" id="Phobius"/>
    </source>
</evidence>
<dbReference type="InterPro" id="IPR012902">
    <property type="entry name" value="N_methyl_site"/>
</dbReference>
<evidence type="ECO:0000313" key="3">
    <source>
        <dbReference type="Proteomes" id="UP000179252"/>
    </source>
</evidence>
<proteinExistence type="predicted"/>
<accession>A0A1F5FUE7</accession>
<sequence>MPNFNFQFSTCEVFLRKINFQLKKGFTLLEFLVVLGILSITVGSTLLFLTSVLRGSNQANVTAEVKQNGQIVLNSLEKQIRNAIDAEQVGDPALNTIKLIRQDDIPLYVTCLGFSPSQNGSIGTKASESVPSEYDSLTNRNDRISGVDINCNPIEYTNCNGLQVIPSSTGVSSPPIVTVCFSTSQGIDAPSRQDFKAIVKFETTISLRQY</sequence>
<feature type="transmembrane region" description="Helical" evidence="1">
    <location>
        <begin position="26"/>
        <end position="49"/>
    </location>
</feature>
<evidence type="ECO:0000313" key="2">
    <source>
        <dbReference type="EMBL" id="OGD83212.1"/>
    </source>
</evidence>
<protein>
    <submittedName>
        <fullName evidence="2">Uncharacterized protein</fullName>
    </submittedName>
</protein>
<organism evidence="2 3">
    <name type="scientific">Candidatus Curtissbacteria bacterium RBG_13_40_7</name>
    <dbReference type="NCBI Taxonomy" id="1797706"/>
    <lineage>
        <taxon>Bacteria</taxon>
        <taxon>Candidatus Curtissiibacteriota</taxon>
    </lineage>
</organism>
<dbReference type="SUPFAM" id="SSF54523">
    <property type="entry name" value="Pili subunits"/>
    <property type="match status" value="1"/>
</dbReference>